<dbReference type="InterPro" id="IPR046496">
    <property type="entry name" value="DUF6589"/>
</dbReference>
<reference evidence="4" key="1">
    <citation type="submission" date="2017-05" db="EMBL/GenBank/DDBJ databases">
        <authorList>
            <person name="Song R."/>
            <person name="Chenine A.L."/>
            <person name="Ruprecht R.M."/>
        </authorList>
    </citation>
    <scope>NUCLEOTIDE SEQUENCE [LARGE SCALE GENOMIC DNA]</scope>
</reference>
<organism evidence="3 4">
    <name type="scientific">Zymoseptoria tritici ST99CH_1E4</name>
    <dbReference type="NCBI Taxonomy" id="1276532"/>
    <lineage>
        <taxon>Eukaryota</taxon>
        <taxon>Fungi</taxon>
        <taxon>Dikarya</taxon>
        <taxon>Ascomycota</taxon>
        <taxon>Pezizomycotina</taxon>
        <taxon>Dothideomycetes</taxon>
        <taxon>Dothideomycetidae</taxon>
        <taxon>Mycosphaerellales</taxon>
        <taxon>Mycosphaerellaceae</taxon>
        <taxon>Zymoseptoria</taxon>
    </lineage>
</organism>
<evidence type="ECO:0000259" key="2">
    <source>
        <dbReference type="Pfam" id="PF20231"/>
    </source>
</evidence>
<dbReference type="Pfam" id="PF20231">
    <property type="entry name" value="DUF6589"/>
    <property type="match status" value="1"/>
</dbReference>
<dbReference type="AlphaFoldDB" id="A0A2H1H4M5"/>
<dbReference type="Proteomes" id="UP000245764">
    <property type="component" value="Chromosome 12"/>
</dbReference>
<feature type="region of interest" description="Disordered" evidence="1">
    <location>
        <begin position="178"/>
        <end position="202"/>
    </location>
</feature>
<gene>
    <name evidence="3" type="ORF">ZT1E4_G10698</name>
</gene>
<sequence>MREFSNVLTLAAAVAKIDVGYIRRNINRLIPGFLGAKQNNYAKEMIWFRTLLTDSISDKVLQESILAYSVVNMSGIYGKAVASDALIKIHNKVYSEDMARKGNSTHNADATIINKAGNIVASRVVQNIMETAISMKGTTYYTKKKTTHQVLAYANAIQSEGFVDTHIVPVASSAEPGDAAVGDAAVGDAPGSQPKKKKKGTGLSDDIEAISMKLLVPTIETANAANKACVQRITRNYEEDKVDGKDALDRHDARLRARTWADKDDFPLIDDLLDSDSDGEIKTLNLFDE</sequence>
<dbReference type="EMBL" id="LT854264">
    <property type="protein sequence ID" value="SMR60733.1"/>
    <property type="molecule type" value="Genomic_DNA"/>
</dbReference>
<name>A0A2H1H4M5_ZYMTR</name>
<evidence type="ECO:0000256" key="1">
    <source>
        <dbReference type="SAM" id="MobiDB-lite"/>
    </source>
</evidence>
<proteinExistence type="predicted"/>
<feature type="compositionally biased region" description="Low complexity" evidence="1">
    <location>
        <begin position="178"/>
        <end position="191"/>
    </location>
</feature>
<evidence type="ECO:0000313" key="4">
    <source>
        <dbReference type="Proteomes" id="UP000245764"/>
    </source>
</evidence>
<protein>
    <recommendedName>
        <fullName evidence="2">DUF6589 domain-containing protein</fullName>
    </recommendedName>
</protein>
<accession>A0A2H1H4M5</accession>
<evidence type="ECO:0000313" key="3">
    <source>
        <dbReference type="EMBL" id="SMR60733.1"/>
    </source>
</evidence>
<feature type="domain" description="DUF6589" evidence="2">
    <location>
        <begin position="1"/>
        <end position="135"/>
    </location>
</feature>